<dbReference type="GO" id="GO:0005737">
    <property type="term" value="C:cytoplasm"/>
    <property type="evidence" value="ECO:0007669"/>
    <property type="project" value="TreeGrafter"/>
</dbReference>
<evidence type="ECO:0000313" key="6">
    <source>
        <dbReference type="EMBL" id="KAF9925555.1"/>
    </source>
</evidence>
<dbReference type="InterPro" id="IPR036736">
    <property type="entry name" value="ACP-like_sf"/>
</dbReference>
<keyword evidence="1" id="KW-0596">Phosphopantetheine</keyword>
<dbReference type="GO" id="GO:0031177">
    <property type="term" value="F:phosphopantetheine binding"/>
    <property type="evidence" value="ECO:0007669"/>
    <property type="project" value="InterPro"/>
</dbReference>
<dbReference type="SUPFAM" id="SSF47336">
    <property type="entry name" value="ACP-like"/>
    <property type="match status" value="1"/>
</dbReference>
<dbReference type="FunFam" id="1.10.1200.10:FF:000005">
    <property type="entry name" value="Nonribosomal peptide synthetase 1"/>
    <property type="match status" value="1"/>
</dbReference>
<dbReference type="InterPro" id="IPR020806">
    <property type="entry name" value="PKS_PP-bd"/>
</dbReference>
<dbReference type="GO" id="GO:0016874">
    <property type="term" value="F:ligase activity"/>
    <property type="evidence" value="ECO:0007669"/>
    <property type="project" value="UniProtKB-KW"/>
</dbReference>
<gene>
    <name evidence="6" type="ORF">BGZ65_007671</name>
</gene>
<dbReference type="Gene3D" id="3.30.559.30">
    <property type="entry name" value="Nonribosomal peptide synthetase, condensation domain"/>
    <property type="match status" value="1"/>
</dbReference>
<keyword evidence="3" id="KW-0436">Ligase</keyword>
<dbReference type="CDD" id="cd19544">
    <property type="entry name" value="E-C_NRPS"/>
    <property type="match status" value="1"/>
</dbReference>
<dbReference type="PANTHER" id="PTHR45527:SF1">
    <property type="entry name" value="FATTY ACID SYNTHASE"/>
    <property type="match status" value="1"/>
</dbReference>
<dbReference type="InterPro" id="IPR020845">
    <property type="entry name" value="AMP-binding_CS"/>
</dbReference>
<dbReference type="InterPro" id="IPR010071">
    <property type="entry name" value="AA_adenyl_dom"/>
</dbReference>
<comment type="caution">
    <text evidence="6">The sequence shown here is derived from an EMBL/GenBank/DDBJ whole genome shotgun (WGS) entry which is preliminary data.</text>
</comment>
<dbReference type="PROSITE" id="PS00455">
    <property type="entry name" value="AMP_BINDING"/>
    <property type="match status" value="1"/>
</dbReference>
<dbReference type="PANTHER" id="PTHR45527">
    <property type="entry name" value="NONRIBOSOMAL PEPTIDE SYNTHETASE"/>
    <property type="match status" value="1"/>
</dbReference>
<dbReference type="AlphaFoldDB" id="A0A9P6IL93"/>
<dbReference type="FunFam" id="3.40.50.12780:FF:000012">
    <property type="entry name" value="Non-ribosomal peptide synthetase"/>
    <property type="match status" value="1"/>
</dbReference>
<dbReference type="InterPro" id="IPR000873">
    <property type="entry name" value="AMP-dep_synth/lig_dom"/>
</dbReference>
<dbReference type="OrthoDB" id="416786at2759"/>
<evidence type="ECO:0000256" key="4">
    <source>
        <dbReference type="ARBA" id="ARBA00029454"/>
    </source>
</evidence>
<feature type="domain" description="Carrier" evidence="5">
    <location>
        <begin position="10"/>
        <end position="84"/>
    </location>
</feature>
<evidence type="ECO:0000256" key="3">
    <source>
        <dbReference type="ARBA" id="ARBA00022598"/>
    </source>
</evidence>
<dbReference type="InterPro" id="IPR023213">
    <property type="entry name" value="CAT-like_dom_sf"/>
</dbReference>
<dbReference type="Pfam" id="PF00550">
    <property type="entry name" value="PP-binding"/>
    <property type="match status" value="1"/>
</dbReference>
<dbReference type="EMBL" id="JAAAHW010010474">
    <property type="protein sequence ID" value="KAF9925555.1"/>
    <property type="molecule type" value="Genomic_DNA"/>
</dbReference>
<dbReference type="Proteomes" id="UP000749646">
    <property type="component" value="Unassembled WGS sequence"/>
</dbReference>
<organism evidence="6 7">
    <name type="scientific">Modicella reniformis</name>
    <dbReference type="NCBI Taxonomy" id="1440133"/>
    <lineage>
        <taxon>Eukaryota</taxon>
        <taxon>Fungi</taxon>
        <taxon>Fungi incertae sedis</taxon>
        <taxon>Mucoromycota</taxon>
        <taxon>Mortierellomycotina</taxon>
        <taxon>Mortierellomycetes</taxon>
        <taxon>Mortierellales</taxon>
        <taxon>Mortierellaceae</taxon>
        <taxon>Modicella</taxon>
    </lineage>
</organism>
<dbReference type="FunFam" id="3.40.50.980:FF:000001">
    <property type="entry name" value="Non-ribosomal peptide synthetase"/>
    <property type="match status" value="1"/>
</dbReference>
<dbReference type="Pfam" id="PF00668">
    <property type="entry name" value="Condensation"/>
    <property type="match status" value="1"/>
</dbReference>
<keyword evidence="7" id="KW-1185">Reference proteome</keyword>
<dbReference type="SMART" id="SM00823">
    <property type="entry name" value="PKS_PP"/>
    <property type="match status" value="1"/>
</dbReference>
<keyword evidence="2" id="KW-0597">Phosphoprotein</keyword>
<sequence>AAFARQEYEEPQGEIETTIAHIWAELLHLDRVSRNDNFFALGGHSLLAVHLIERLRRVGLSLPVSALFKTPTLSVLAESLSELQEQMIPSNLITPDTTAISPEMLPLVSLTQSEIDHIVNQVSGVANIQDIYSLSPLQEGILFHHLLETKGDPYLLISYTAFNTRELLDRYMDASQQVVNRHDVFRTAFVWESLSTPVQVVWRQAPISITELHFDPTDGHIQDQLMRRLDSRQHRIDLSQAPLLRFTIAQDSDGRWLLAELFHHLIGDVSTQNAKNMEIIEFMKGRGNMLPAPQPFRNMIAQARLSRDHEDHEKFFTEILGDIDAPSLPFGLTNVHGQGDDVTTAYLPLPQELNDRLRRQAKHLGVSLASLCHLAWAQVVSRTSGEDRVVFGTVLFGRMQSGPGADSAMGVFVNTLPLRVDLNCNVHKSVHRTHEQLASLLEHEHASLVLAQRCSNVPHGTPLFSSILNYRHNAPSSDFASVNSGIEYLHVQERTNYPLTLSVEDYGTEVGLTVDVVQPLDSERICGYMQQALYSLTEALDHTPDLHSRQLETLPSEERQLLLHTWNSLTMSYPEHQTIHGLFEEQVKHTPQATALVYMDQSMTYTELNIRSNRLAHHLIELGVQPDMRVAICVERSFAMIIGVLAILKAGGAYVPLDPSYASERLRDILMDAAPSVVVADKSGRAALGEATLTAVVVVDLNAIMDAEHGWQSSTGLGNLIFNPQVFGLTPRHLAYIIYTSGSTGKPKGVMLEHRGVVNIAMTQTKFYDIQQNSRVLQFASLSFDASVQEIVLPLSCGGALYLPLDSIRLDRDKLWEYMAKHSMTHAAFTPAFLQDGKNLPVLNTPLTLILGGESLSPALAQNLVAQGYTVVNDYGPTEITVSTTAWRCPLDFKGDIVPIGRPYIHSRVYLLDMHGQPVPLGAVGEMYVGGFGVARGYLNKPEMTAERFLPDLFSNQKDARMFKTGDLARYLPDGKVVFLGRKDDQVKIRG</sequence>
<dbReference type="GO" id="GO:0044550">
    <property type="term" value="P:secondary metabolite biosynthetic process"/>
    <property type="evidence" value="ECO:0007669"/>
    <property type="project" value="TreeGrafter"/>
</dbReference>
<evidence type="ECO:0000259" key="5">
    <source>
        <dbReference type="PROSITE" id="PS50075"/>
    </source>
</evidence>
<dbReference type="InterPro" id="IPR006162">
    <property type="entry name" value="Ppantetheine_attach_site"/>
</dbReference>
<dbReference type="CDD" id="cd05930">
    <property type="entry name" value="A_NRPS"/>
    <property type="match status" value="1"/>
</dbReference>
<dbReference type="InterPro" id="IPR009081">
    <property type="entry name" value="PP-bd_ACP"/>
</dbReference>
<comment type="similarity">
    <text evidence="4">Belongs to the NRP synthetase family.</text>
</comment>
<proteinExistence type="inferred from homology"/>
<evidence type="ECO:0000313" key="7">
    <source>
        <dbReference type="Proteomes" id="UP000749646"/>
    </source>
</evidence>
<reference evidence="6" key="1">
    <citation type="journal article" date="2020" name="Fungal Divers.">
        <title>Resolving the Mortierellaceae phylogeny through synthesis of multi-gene phylogenetics and phylogenomics.</title>
        <authorList>
            <person name="Vandepol N."/>
            <person name="Liber J."/>
            <person name="Desiro A."/>
            <person name="Na H."/>
            <person name="Kennedy M."/>
            <person name="Barry K."/>
            <person name="Grigoriev I.V."/>
            <person name="Miller A.N."/>
            <person name="O'Donnell K."/>
            <person name="Stajich J.E."/>
            <person name="Bonito G."/>
        </authorList>
    </citation>
    <scope>NUCLEOTIDE SEQUENCE</scope>
    <source>
        <strain evidence="6">MES-2147</strain>
    </source>
</reference>
<dbReference type="SUPFAM" id="SSF52777">
    <property type="entry name" value="CoA-dependent acyltransferases"/>
    <property type="match status" value="2"/>
</dbReference>
<feature type="non-terminal residue" evidence="6">
    <location>
        <position position="1"/>
    </location>
</feature>
<dbReference type="NCBIfam" id="TIGR01733">
    <property type="entry name" value="AA-adenyl-dom"/>
    <property type="match status" value="1"/>
</dbReference>
<dbReference type="InterPro" id="IPR001242">
    <property type="entry name" value="Condensation_dom"/>
</dbReference>
<evidence type="ECO:0000256" key="1">
    <source>
        <dbReference type="ARBA" id="ARBA00022450"/>
    </source>
</evidence>
<dbReference type="GO" id="GO:0043041">
    <property type="term" value="P:amino acid activation for nonribosomal peptide biosynthetic process"/>
    <property type="evidence" value="ECO:0007669"/>
    <property type="project" value="TreeGrafter"/>
</dbReference>
<dbReference type="Gene3D" id="1.10.1200.10">
    <property type="entry name" value="ACP-like"/>
    <property type="match status" value="1"/>
</dbReference>
<dbReference type="PROSITE" id="PS50075">
    <property type="entry name" value="CARRIER"/>
    <property type="match status" value="1"/>
</dbReference>
<protein>
    <recommendedName>
        <fullName evidence="5">Carrier domain-containing protein</fullName>
    </recommendedName>
</protein>
<dbReference type="Gene3D" id="3.40.50.980">
    <property type="match status" value="2"/>
</dbReference>
<evidence type="ECO:0000256" key="2">
    <source>
        <dbReference type="ARBA" id="ARBA00022553"/>
    </source>
</evidence>
<name>A0A9P6IL93_9FUNG</name>
<dbReference type="Gene3D" id="2.30.38.10">
    <property type="entry name" value="Luciferase, Domain 3"/>
    <property type="match status" value="1"/>
</dbReference>
<dbReference type="SUPFAM" id="SSF56801">
    <property type="entry name" value="Acetyl-CoA synthetase-like"/>
    <property type="match status" value="1"/>
</dbReference>
<dbReference type="PROSITE" id="PS00012">
    <property type="entry name" value="PHOSPHOPANTETHEINE"/>
    <property type="match status" value="1"/>
</dbReference>
<dbReference type="Gene3D" id="3.30.559.10">
    <property type="entry name" value="Chloramphenicol acetyltransferase-like domain"/>
    <property type="match status" value="1"/>
</dbReference>
<accession>A0A9P6IL93</accession>
<dbReference type="Pfam" id="PF00501">
    <property type="entry name" value="AMP-binding"/>
    <property type="match status" value="1"/>
</dbReference>
<feature type="non-terminal residue" evidence="6">
    <location>
        <position position="991"/>
    </location>
</feature>